<protein>
    <submittedName>
        <fullName evidence="2">Uncharacterized protein</fullName>
    </submittedName>
</protein>
<proteinExistence type="predicted"/>
<evidence type="ECO:0000313" key="2">
    <source>
        <dbReference type="EMBL" id="ORA71152.1"/>
    </source>
</evidence>
<gene>
    <name evidence="2" type="ORF">BST25_17695</name>
</gene>
<feature type="region of interest" description="Disordered" evidence="1">
    <location>
        <begin position="1"/>
        <end position="27"/>
    </location>
</feature>
<dbReference type="EMBL" id="MVHR01000028">
    <property type="protein sequence ID" value="ORA71152.1"/>
    <property type="molecule type" value="Genomic_DNA"/>
</dbReference>
<dbReference type="STRING" id="53376.BST25_17695"/>
<evidence type="ECO:0000256" key="1">
    <source>
        <dbReference type="SAM" id="MobiDB-lite"/>
    </source>
</evidence>
<organism evidence="2 3">
    <name type="scientific">Mycobacterium heidelbergense</name>
    <dbReference type="NCBI Taxonomy" id="53376"/>
    <lineage>
        <taxon>Bacteria</taxon>
        <taxon>Bacillati</taxon>
        <taxon>Actinomycetota</taxon>
        <taxon>Actinomycetes</taxon>
        <taxon>Mycobacteriales</taxon>
        <taxon>Mycobacteriaceae</taxon>
        <taxon>Mycobacterium</taxon>
        <taxon>Mycobacterium simiae complex</taxon>
    </lineage>
</organism>
<keyword evidence="3" id="KW-1185">Reference proteome</keyword>
<dbReference type="AlphaFoldDB" id="A0A1X0DG33"/>
<dbReference type="Proteomes" id="UP000192566">
    <property type="component" value="Unassembled WGS sequence"/>
</dbReference>
<sequence length="59" mass="6043">MPPADAAPPPPGDPDSAPAAPQRASKVGYTKQLWDAIRDVDIHGNDALDALAQPPSAIS</sequence>
<evidence type="ECO:0000313" key="3">
    <source>
        <dbReference type="Proteomes" id="UP000192566"/>
    </source>
</evidence>
<feature type="compositionally biased region" description="Pro residues" evidence="1">
    <location>
        <begin position="1"/>
        <end position="13"/>
    </location>
</feature>
<name>A0A1X0DG33_MYCHE</name>
<reference evidence="2 3" key="1">
    <citation type="submission" date="2017-02" db="EMBL/GenBank/DDBJ databases">
        <title>The new phylogeny of genus Mycobacterium.</title>
        <authorList>
            <person name="Tortoli E."/>
            <person name="Trovato A."/>
            <person name="Cirillo D.M."/>
        </authorList>
    </citation>
    <scope>NUCLEOTIDE SEQUENCE [LARGE SCALE GENOMIC DNA]</scope>
    <source>
        <strain evidence="2 3">DSM 44471</strain>
    </source>
</reference>
<accession>A0A1X0DG33</accession>
<comment type="caution">
    <text evidence="2">The sequence shown here is derived from an EMBL/GenBank/DDBJ whole genome shotgun (WGS) entry which is preliminary data.</text>
</comment>